<comment type="caution">
    <text evidence="2">The sequence shown here is derived from an EMBL/GenBank/DDBJ whole genome shotgun (WGS) entry which is preliminary data.</text>
</comment>
<dbReference type="PANTHER" id="PTHR11439:SF470">
    <property type="entry name" value="CYSTEINE-RICH RLK (RECEPTOR-LIKE PROTEIN KINASE) 8"/>
    <property type="match status" value="1"/>
</dbReference>
<proteinExistence type="predicted"/>
<dbReference type="PANTHER" id="PTHR11439">
    <property type="entry name" value="GAG-POL-RELATED RETROTRANSPOSON"/>
    <property type="match status" value="1"/>
</dbReference>
<dbReference type="AlphaFoldDB" id="A0A438BMM8"/>
<protein>
    <submittedName>
        <fullName evidence="2">Retrovirus-related Pol polyprotein from transposon RE2</fullName>
    </submittedName>
</protein>
<dbReference type="Pfam" id="PF07727">
    <property type="entry name" value="RVT_2"/>
    <property type="match status" value="1"/>
</dbReference>
<name>A0A438BMM8_VITVI</name>
<reference evidence="2 3" key="1">
    <citation type="journal article" date="2018" name="PLoS Genet.">
        <title>Population sequencing reveals clonal diversity and ancestral inbreeding in the grapevine cultivar Chardonnay.</title>
        <authorList>
            <person name="Roach M.J."/>
            <person name="Johnson D.L."/>
            <person name="Bohlmann J."/>
            <person name="van Vuuren H.J."/>
            <person name="Jones S.J."/>
            <person name="Pretorius I.S."/>
            <person name="Schmidt S.A."/>
            <person name="Borneman A.R."/>
        </authorList>
    </citation>
    <scope>NUCLEOTIDE SEQUENCE [LARGE SCALE GENOMIC DNA]</scope>
    <source>
        <strain evidence="3">cv. Chardonnay</strain>
        <tissue evidence="2">Leaf</tissue>
    </source>
</reference>
<evidence type="ECO:0000259" key="1">
    <source>
        <dbReference type="Pfam" id="PF07727"/>
    </source>
</evidence>
<dbReference type="InterPro" id="IPR043502">
    <property type="entry name" value="DNA/RNA_pol_sf"/>
</dbReference>
<evidence type="ECO:0000313" key="2">
    <source>
        <dbReference type="EMBL" id="RVW12201.1"/>
    </source>
</evidence>
<gene>
    <name evidence="2" type="primary">RE2_538</name>
    <name evidence="2" type="ORF">CK203_084303</name>
</gene>
<accession>A0A438BMM8</accession>
<dbReference type="SUPFAM" id="SSF56672">
    <property type="entry name" value="DNA/RNA polymerases"/>
    <property type="match status" value="1"/>
</dbReference>
<dbReference type="Proteomes" id="UP000288805">
    <property type="component" value="Unassembled WGS sequence"/>
</dbReference>
<organism evidence="2 3">
    <name type="scientific">Vitis vinifera</name>
    <name type="common">Grape</name>
    <dbReference type="NCBI Taxonomy" id="29760"/>
    <lineage>
        <taxon>Eukaryota</taxon>
        <taxon>Viridiplantae</taxon>
        <taxon>Streptophyta</taxon>
        <taxon>Embryophyta</taxon>
        <taxon>Tracheophyta</taxon>
        <taxon>Spermatophyta</taxon>
        <taxon>Magnoliopsida</taxon>
        <taxon>eudicotyledons</taxon>
        <taxon>Gunneridae</taxon>
        <taxon>Pentapetalae</taxon>
        <taxon>rosids</taxon>
        <taxon>Vitales</taxon>
        <taxon>Vitaceae</taxon>
        <taxon>Viteae</taxon>
        <taxon>Vitis</taxon>
    </lineage>
</organism>
<dbReference type="InterPro" id="IPR013103">
    <property type="entry name" value="RVT_2"/>
</dbReference>
<evidence type="ECO:0000313" key="3">
    <source>
        <dbReference type="Proteomes" id="UP000288805"/>
    </source>
</evidence>
<feature type="domain" description="Reverse transcriptase Ty1/copia-type" evidence="1">
    <location>
        <begin position="92"/>
        <end position="170"/>
    </location>
</feature>
<dbReference type="EMBL" id="QGNW01002718">
    <property type="protein sequence ID" value="RVW12201.1"/>
    <property type="molecule type" value="Genomic_DNA"/>
</dbReference>
<sequence>MSNELTLDLGTIVSPPPPTTRRSNRIKQPNVQLRNFHLCHTAKLLSDTGHFTKWMFKIPFSMLICLKKSICHCLLVFVDRKRHLCNSFTAMLIYVDDMIITDNDENVIAALKESLHTKFLIKHLSQLRYFLGIEVACSIDGISISQRKYTLDILDEAGLLGAKPLSTPMEENNELLPTIGDLLKNPSTYRRLVRQLIYLTITRPKISYPVHILSQFMQELRKLHLDVVHHLLRLGSVFDHKTICDWILHFSWKSSYFMENQEIDNNVKVEHSQPTKLFYDSKATLHIVANLVYHERTKHIEIDCMLFENEFSQVP</sequence>